<dbReference type="Proteomes" id="UP001597119">
    <property type="component" value="Unassembled WGS sequence"/>
</dbReference>
<evidence type="ECO:0000313" key="4">
    <source>
        <dbReference type="Proteomes" id="UP001597119"/>
    </source>
</evidence>
<evidence type="ECO:0000259" key="2">
    <source>
        <dbReference type="Pfam" id="PF14321"/>
    </source>
</evidence>
<dbReference type="RefSeq" id="WP_247376567.1">
    <property type="nucleotide sequence ID" value="NZ_JALLGV010000003.1"/>
</dbReference>
<dbReference type="PROSITE" id="PS51257">
    <property type="entry name" value="PROKAR_LIPOPROTEIN"/>
    <property type="match status" value="1"/>
</dbReference>
<organism evidence="3 4">
    <name type="scientific">Halorientalis brevis</name>
    <dbReference type="NCBI Taxonomy" id="1126241"/>
    <lineage>
        <taxon>Archaea</taxon>
        <taxon>Methanobacteriati</taxon>
        <taxon>Methanobacteriota</taxon>
        <taxon>Stenosarchaea group</taxon>
        <taxon>Halobacteria</taxon>
        <taxon>Halobacteriales</taxon>
        <taxon>Haloarculaceae</taxon>
        <taxon>Halorientalis</taxon>
    </lineage>
</organism>
<comment type="caution">
    <text evidence="3">The sequence shown here is derived from an EMBL/GenBank/DDBJ whole genome shotgun (WGS) entry which is preliminary data.</text>
</comment>
<accession>A0ABD6C8E1</accession>
<sequence length="247" mass="25588">MNSRTVALILVAGMVALAGCSGGPANGTETSANDTETTGSDGGGTMDSAESTGTVNFYVSDKPGALDDFRSLNVTVSRVGFERTATTMAANDTTAANESDGDDGTTGGWVEYAVNDTTVDLTRLVGDNATLLDSFAVPNGSYGKVFAYVSEVNGTLTDGTSQRVKLPSGKLQLNSQFTVGANESVDFVFDVQVHEAGKSGKYVLQPVISESGTDRQIEEVDAKAEKDDDESTGNEATATETTTNETA</sequence>
<feature type="domain" description="DUF4382" evidence="2">
    <location>
        <begin position="52"/>
        <end position="206"/>
    </location>
</feature>
<name>A0ABD6C8E1_9EURY</name>
<feature type="region of interest" description="Disordered" evidence="1">
    <location>
        <begin position="23"/>
        <end position="49"/>
    </location>
</feature>
<proteinExistence type="predicted"/>
<protein>
    <submittedName>
        <fullName evidence="3">DUF4382 domain-containing protein</fullName>
    </submittedName>
</protein>
<dbReference type="EMBL" id="JBHUDJ010000002">
    <property type="protein sequence ID" value="MFD1586083.1"/>
    <property type="molecule type" value="Genomic_DNA"/>
</dbReference>
<evidence type="ECO:0000256" key="1">
    <source>
        <dbReference type="SAM" id="MobiDB-lite"/>
    </source>
</evidence>
<feature type="region of interest" description="Disordered" evidence="1">
    <location>
        <begin position="213"/>
        <end position="247"/>
    </location>
</feature>
<dbReference type="AlphaFoldDB" id="A0ABD6C8E1"/>
<gene>
    <name evidence="3" type="ORF">ACFR9U_03745</name>
</gene>
<keyword evidence="4" id="KW-1185">Reference proteome</keyword>
<evidence type="ECO:0000313" key="3">
    <source>
        <dbReference type="EMBL" id="MFD1586083.1"/>
    </source>
</evidence>
<dbReference type="InterPro" id="IPR025491">
    <property type="entry name" value="DUF4382"/>
</dbReference>
<feature type="compositionally biased region" description="Basic and acidic residues" evidence="1">
    <location>
        <begin position="213"/>
        <end position="226"/>
    </location>
</feature>
<dbReference type="Pfam" id="PF14321">
    <property type="entry name" value="DUF4382"/>
    <property type="match status" value="1"/>
</dbReference>
<reference evidence="3 4" key="1">
    <citation type="journal article" date="2019" name="Int. J. Syst. Evol. Microbiol.">
        <title>The Global Catalogue of Microorganisms (GCM) 10K type strain sequencing project: providing services to taxonomists for standard genome sequencing and annotation.</title>
        <authorList>
            <consortium name="The Broad Institute Genomics Platform"/>
            <consortium name="The Broad Institute Genome Sequencing Center for Infectious Disease"/>
            <person name="Wu L."/>
            <person name="Ma J."/>
        </authorList>
    </citation>
    <scope>NUCLEOTIDE SEQUENCE [LARGE SCALE GENOMIC DNA]</scope>
    <source>
        <strain evidence="3 4">CGMCC 1.12125</strain>
    </source>
</reference>
<feature type="compositionally biased region" description="Low complexity" evidence="1">
    <location>
        <begin position="234"/>
        <end position="247"/>
    </location>
</feature>